<reference evidence="3 4" key="1">
    <citation type="submission" date="2019-10" db="EMBL/GenBank/DDBJ databases">
        <title>A soil myxobacterium in the family Polyangiaceae.</title>
        <authorList>
            <person name="Li Y."/>
            <person name="Wang J."/>
        </authorList>
    </citation>
    <scope>NUCLEOTIDE SEQUENCE [LARGE SCALE GENOMIC DNA]</scope>
    <source>
        <strain evidence="3 4">DSM 14734</strain>
    </source>
</reference>
<evidence type="ECO:0000313" key="4">
    <source>
        <dbReference type="Proteomes" id="UP000440224"/>
    </source>
</evidence>
<organism evidence="3 4">
    <name type="scientific">Polyangium spumosum</name>
    <dbReference type="NCBI Taxonomy" id="889282"/>
    <lineage>
        <taxon>Bacteria</taxon>
        <taxon>Pseudomonadati</taxon>
        <taxon>Myxococcota</taxon>
        <taxon>Polyangia</taxon>
        <taxon>Polyangiales</taxon>
        <taxon>Polyangiaceae</taxon>
        <taxon>Polyangium</taxon>
    </lineage>
</organism>
<dbReference type="PANTHER" id="PTHR34404">
    <property type="entry name" value="REGULATORY PROTEIN, FMDB FAMILY"/>
    <property type="match status" value="1"/>
</dbReference>
<evidence type="ECO:0000313" key="3">
    <source>
        <dbReference type="EMBL" id="MRG96056.1"/>
    </source>
</evidence>
<dbReference type="Proteomes" id="UP000440224">
    <property type="component" value="Unassembled WGS sequence"/>
</dbReference>
<accession>A0A6N7PYW1</accession>
<sequence>MPTYEYACTSCTHEWETEQSIREDPLKECPSCHKETARRQISRGTGFILKGGGWYADLYSSSGNKAAAKSETSTSSDSSSSSSSASSSSSSSSDSSSSTSSTPSAATP</sequence>
<dbReference type="SMART" id="SM00834">
    <property type="entry name" value="CxxC_CXXC_SSSS"/>
    <property type="match status" value="1"/>
</dbReference>
<feature type="domain" description="Putative regulatory protein FmdB zinc ribbon" evidence="2">
    <location>
        <begin position="1"/>
        <end position="42"/>
    </location>
</feature>
<dbReference type="OrthoDB" id="9813321at2"/>
<proteinExistence type="predicted"/>
<protein>
    <submittedName>
        <fullName evidence="3">Zinc ribbon domain-containing protein</fullName>
    </submittedName>
</protein>
<dbReference type="NCBIfam" id="TIGR02605">
    <property type="entry name" value="CxxC_CxxC_SSSS"/>
    <property type="match status" value="1"/>
</dbReference>
<dbReference type="PANTHER" id="PTHR34404:SF2">
    <property type="entry name" value="CONSERVED SERINE RICH PROTEIN"/>
    <property type="match status" value="1"/>
</dbReference>
<feature type="region of interest" description="Disordered" evidence="1">
    <location>
        <begin position="65"/>
        <end position="108"/>
    </location>
</feature>
<name>A0A6N7PYW1_9BACT</name>
<feature type="compositionally biased region" description="Low complexity" evidence="1">
    <location>
        <begin position="72"/>
        <end position="108"/>
    </location>
</feature>
<comment type="caution">
    <text evidence="3">The sequence shown here is derived from an EMBL/GenBank/DDBJ whole genome shotgun (WGS) entry which is preliminary data.</text>
</comment>
<dbReference type="EMBL" id="WJIE01000010">
    <property type="protein sequence ID" value="MRG96056.1"/>
    <property type="molecule type" value="Genomic_DNA"/>
</dbReference>
<evidence type="ECO:0000259" key="2">
    <source>
        <dbReference type="SMART" id="SM00834"/>
    </source>
</evidence>
<evidence type="ECO:0000256" key="1">
    <source>
        <dbReference type="SAM" id="MobiDB-lite"/>
    </source>
</evidence>
<dbReference type="AlphaFoldDB" id="A0A6N7PYW1"/>
<dbReference type="InterPro" id="IPR013429">
    <property type="entry name" value="Regulatory_FmdB_Zinc_ribbon"/>
</dbReference>
<dbReference type="Pfam" id="PF09723">
    <property type="entry name" value="Zn_ribbon_8"/>
    <property type="match status" value="1"/>
</dbReference>
<gene>
    <name evidence="3" type="ORF">GF068_29665</name>
</gene>
<keyword evidence="4" id="KW-1185">Reference proteome</keyword>